<accession>A0A518CV76</accession>
<gene>
    <name evidence="1" type="ORF">Pla163_02230</name>
</gene>
<reference evidence="1 2" key="1">
    <citation type="submission" date="2019-02" db="EMBL/GenBank/DDBJ databases">
        <title>Deep-cultivation of Planctomycetes and their phenomic and genomic characterization uncovers novel biology.</title>
        <authorList>
            <person name="Wiegand S."/>
            <person name="Jogler M."/>
            <person name="Boedeker C."/>
            <person name="Pinto D."/>
            <person name="Vollmers J."/>
            <person name="Rivas-Marin E."/>
            <person name="Kohn T."/>
            <person name="Peeters S.H."/>
            <person name="Heuer A."/>
            <person name="Rast P."/>
            <person name="Oberbeckmann S."/>
            <person name="Bunk B."/>
            <person name="Jeske O."/>
            <person name="Meyerdierks A."/>
            <person name="Storesund J.E."/>
            <person name="Kallscheuer N."/>
            <person name="Luecker S."/>
            <person name="Lage O.M."/>
            <person name="Pohl T."/>
            <person name="Merkel B.J."/>
            <person name="Hornburger P."/>
            <person name="Mueller R.-W."/>
            <person name="Bruemmer F."/>
            <person name="Labrenz M."/>
            <person name="Spormann A.M."/>
            <person name="Op den Camp H."/>
            <person name="Overmann J."/>
            <person name="Amann R."/>
            <person name="Jetten M.S.M."/>
            <person name="Mascher T."/>
            <person name="Medema M.H."/>
            <person name="Devos D.P."/>
            <person name="Kaster A.-K."/>
            <person name="Ovreas L."/>
            <person name="Rohde M."/>
            <person name="Galperin M.Y."/>
            <person name="Jogler C."/>
        </authorList>
    </citation>
    <scope>NUCLEOTIDE SEQUENCE [LARGE SCALE GENOMIC DNA]</scope>
    <source>
        <strain evidence="1 2">Pla163</strain>
    </source>
</reference>
<dbReference type="InterPro" id="IPR018679">
    <property type="entry name" value="DUF2161"/>
</dbReference>
<name>A0A518CV76_9BACT</name>
<dbReference type="RefSeq" id="WP_145182282.1">
    <property type="nucleotide sequence ID" value="NZ_CP036290.1"/>
</dbReference>
<dbReference type="AlphaFoldDB" id="A0A518CV76"/>
<dbReference type="Proteomes" id="UP000319342">
    <property type="component" value="Chromosome"/>
</dbReference>
<sequence length="231" mass="25602">MRETDLYDPIKRYLEGQGYEVKAEVQGCDVVAQRADEPPVIVELKLAMNLDLVLQGIDRQKVSDAVYVAVPDDRASTGRTLLRRAQKDVVRLCKLLGLGLIVVRFRARSVVVDVLVDPAPYVARKSPKKQRRLLAEFEAMRGDHNVGGSRGARVTGYRQDALACALHLREHGPGRPAQVRDAAGVSRAQRILYDNHYGWFERLGPGRYGVTDAGGQALEEYKAVVEALRVG</sequence>
<dbReference type="Pfam" id="PF09929">
    <property type="entry name" value="DUF2161"/>
    <property type="match status" value="1"/>
</dbReference>
<evidence type="ECO:0000313" key="1">
    <source>
        <dbReference type="EMBL" id="QDU83127.1"/>
    </source>
</evidence>
<dbReference type="OrthoDB" id="9795163at2"/>
<proteinExistence type="predicted"/>
<keyword evidence="2" id="KW-1185">Reference proteome</keyword>
<evidence type="ECO:0000313" key="2">
    <source>
        <dbReference type="Proteomes" id="UP000319342"/>
    </source>
</evidence>
<organism evidence="1 2">
    <name type="scientific">Rohdeia mirabilis</name>
    <dbReference type="NCBI Taxonomy" id="2528008"/>
    <lineage>
        <taxon>Bacteria</taxon>
        <taxon>Pseudomonadati</taxon>
        <taxon>Planctomycetota</taxon>
        <taxon>Planctomycetia</taxon>
        <taxon>Planctomycetia incertae sedis</taxon>
        <taxon>Rohdeia</taxon>
    </lineage>
</organism>
<dbReference type="EMBL" id="CP036290">
    <property type="protein sequence ID" value="QDU83127.1"/>
    <property type="molecule type" value="Genomic_DNA"/>
</dbReference>
<protein>
    <submittedName>
        <fullName evidence="1">Uncharacterized protein</fullName>
    </submittedName>
</protein>